<dbReference type="SUPFAM" id="SSF56014">
    <property type="entry name" value="Nitrite and sulphite reductase 4Fe-4S domain-like"/>
    <property type="match status" value="2"/>
</dbReference>
<keyword evidence="4" id="KW-0560">Oxidoreductase</keyword>
<keyword evidence="3" id="KW-0479">Metal-binding</keyword>
<dbReference type="EMBL" id="SWMS01000004">
    <property type="protein sequence ID" value="TKG71886.1"/>
    <property type="molecule type" value="Genomic_DNA"/>
</dbReference>
<dbReference type="Gene3D" id="3.90.480.10">
    <property type="entry name" value="Sulfite Reductase Hemoprotein,Domain 2"/>
    <property type="match status" value="1"/>
</dbReference>
<dbReference type="SUPFAM" id="SSF55124">
    <property type="entry name" value="Nitrite/Sulfite reductase N-terminal domain-like"/>
    <property type="match status" value="1"/>
</dbReference>
<dbReference type="PANTHER" id="PTHR32439">
    <property type="entry name" value="FERREDOXIN--NITRITE REDUCTASE, CHLOROPLASTIC"/>
    <property type="match status" value="1"/>
</dbReference>
<dbReference type="Proteomes" id="UP000309992">
    <property type="component" value="Unassembled WGS sequence"/>
</dbReference>
<keyword evidence="6" id="KW-0411">Iron-sulfur</keyword>
<evidence type="ECO:0000256" key="2">
    <source>
        <dbReference type="ARBA" id="ARBA00022617"/>
    </source>
</evidence>
<keyword evidence="1" id="KW-0004">4Fe-4S</keyword>
<protein>
    <submittedName>
        <fullName evidence="8">Precorrin-3B synthase</fullName>
    </submittedName>
</protein>
<sequence length="372" mass="38443">MPAPTRLRADACPGVFATHAAADGTLARIRLPGGALSSAQAFVLAEAAEELGDGSVHLTSRANLQLRAVRDADELVRRLSEAGLLPAPSHERVRNILSSPLSGRHGGLTDVRPLVTALDHALCSVPELAGLPGRFLFALDDGRGDVAGEGADVCWQALPGGEGALLLDGADTGVRVSAREAVPVLVELAEVFARVRGSAWRVHEVDPGPLVDAALRRGRRVPPAALPRTGPVPVGRLADGVVVAAPRFGELPAGALRPLGDLVVTPWRTLVLSRPPDGLVTDPADPGLGVSACIGRPGCAKSRADVRADARAVLSALTLPSPGVRAHLSGCERRCGKPRGAHLDVVATGEGYLVDGTPVSTARLAEEMEGRQ</sequence>
<dbReference type="InterPro" id="IPR005117">
    <property type="entry name" value="NiRdtase/SiRdtase_haem-b_fer"/>
</dbReference>
<evidence type="ECO:0000256" key="5">
    <source>
        <dbReference type="ARBA" id="ARBA00023004"/>
    </source>
</evidence>
<gene>
    <name evidence="8" type="ORF">FCN18_10370</name>
</gene>
<name>A0ABY2S883_9PSEU</name>
<evidence type="ECO:0000256" key="1">
    <source>
        <dbReference type="ARBA" id="ARBA00022485"/>
    </source>
</evidence>
<evidence type="ECO:0000259" key="7">
    <source>
        <dbReference type="Pfam" id="PF03460"/>
    </source>
</evidence>
<accession>A0ABY2S883</accession>
<dbReference type="Gene3D" id="3.30.413.10">
    <property type="entry name" value="Sulfite Reductase Hemoprotein, domain 1"/>
    <property type="match status" value="2"/>
</dbReference>
<keyword evidence="9" id="KW-1185">Reference proteome</keyword>
<dbReference type="RefSeq" id="WP_137094671.1">
    <property type="nucleotide sequence ID" value="NZ_SWMS01000004.1"/>
</dbReference>
<dbReference type="InterPro" id="IPR036136">
    <property type="entry name" value="Nit/Sulf_reduc_fer-like_dom_sf"/>
</dbReference>
<keyword evidence="5" id="KW-0408">Iron</keyword>
<proteinExistence type="predicted"/>
<comment type="caution">
    <text evidence="8">The sequence shown here is derived from an EMBL/GenBank/DDBJ whole genome shotgun (WGS) entry which is preliminary data.</text>
</comment>
<dbReference type="PANTHER" id="PTHR32439:SF9">
    <property type="entry name" value="BLR3264 PROTEIN"/>
    <property type="match status" value="1"/>
</dbReference>
<reference evidence="8 9" key="1">
    <citation type="journal article" date="2015" name="Antonie Van Leeuwenhoek">
        <title>Prauserella endophytica sp. nov., an endophytic actinobacterium isolated from Tamarix taklamakanensis.</title>
        <authorList>
            <person name="Liu J.M."/>
            <person name="Habden X."/>
            <person name="Guo L."/>
            <person name="Tuo L."/>
            <person name="Jiang Z.K."/>
            <person name="Liu S.W."/>
            <person name="Liu X.F."/>
            <person name="Chen L."/>
            <person name="Li R.F."/>
            <person name="Zhang Y.Q."/>
            <person name="Sun C.H."/>
        </authorList>
    </citation>
    <scope>NUCLEOTIDE SEQUENCE [LARGE SCALE GENOMIC DNA]</scope>
    <source>
        <strain evidence="8 9">CGMCC 4.7182</strain>
    </source>
</reference>
<keyword evidence="2" id="KW-0349">Heme</keyword>
<evidence type="ECO:0000256" key="4">
    <source>
        <dbReference type="ARBA" id="ARBA00023002"/>
    </source>
</evidence>
<evidence type="ECO:0000256" key="6">
    <source>
        <dbReference type="ARBA" id="ARBA00023014"/>
    </source>
</evidence>
<dbReference type="InterPro" id="IPR045854">
    <property type="entry name" value="NO2/SO3_Rdtase_4Fe4S_sf"/>
</dbReference>
<evidence type="ECO:0000256" key="3">
    <source>
        <dbReference type="ARBA" id="ARBA00022723"/>
    </source>
</evidence>
<dbReference type="Pfam" id="PF03460">
    <property type="entry name" value="NIR_SIR_ferr"/>
    <property type="match status" value="1"/>
</dbReference>
<feature type="domain" description="Nitrite/Sulfite reductase ferredoxin-like" evidence="7">
    <location>
        <begin position="24"/>
        <end position="78"/>
    </location>
</feature>
<dbReference type="InterPro" id="IPR051329">
    <property type="entry name" value="NIR_SIR_4Fe-4S"/>
</dbReference>
<evidence type="ECO:0000313" key="9">
    <source>
        <dbReference type="Proteomes" id="UP000309992"/>
    </source>
</evidence>
<evidence type="ECO:0000313" key="8">
    <source>
        <dbReference type="EMBL" id="TKG71886.1"/>
    </source>
</evidence>
<organism evidence="8 9">
    <name type="scientific">Prauserella endophytica</name>
    <dbReference type="NCBI Taxonomy" id="1592324"/>
    <lineage>
        <taxon>Bacteria</taxon>
        <taxon>Bacillati</taxon>
        <taxon>Actinomycetota</taxon>
        <taxon>Actinomycetes</taxon>
        <taxon>Pseudonocardiales</taxon>
        <taxon>Pseudonocardiaceae</taxon>
        <taxon>Prauserella</taxon>
        <taxon>Prauserella coralliicola group</taxon>
    </lineage>
</organism>